<dbReference type="EMBL" id="GEBQ01027835">
    <property type="protein sequence ID" value="JAT12142.1"/>
    <property type="molecule type" value="Transcribed_RNA"/>
</dbReference>
<gene>
    <name evidence="2" type="ORF">g.4413</name>
    <name evidence="3" type="ORF">g.4414</name>
</gene>
<feature type="chain" id="PRO_5008586668" evidence="1">
    <location>
        <begin position="21"/>
        <end position="272"/>
    </location>
</feature>
<evidence type="ECO:0000313" key="3">
    <source>
        <dbReference type="EMBL" id="JAT26476.1"/>
    </source>
</evidence>
<sequence length="272" mass="30699">MDGTEWLMALFLICLTGSFAQNTTSSTPEEPSEVRILSEPLTKLVTHHDHSRDPCALRLETALNTISTRRSSSGTSHTLDLAGYALHQPLRTAPYEMYVTDMRVRMPTKPSRWARVDNCRFDPSQSTLQTRLYFKDLSITGAVKLYKEANTLLNPKISTPAEKCRMMIRLRRAGVGFTVIPQRSKVGGLAVSTTATFLDPQFVSVHAYGCDHPDLMERKLQDEDELDMGQEMEDVFLRGVQPLLTTYLEKHLHPALRDTLMVNMGYSVSYGR</sequence>
<feature type="signal peptide" evidence="1">
    <location>
        <begin position="1"/>
        <end position="20"/>
    </location>
</feature>
<reference evidence="2" key="1">
    <citation type="submission" date="2015-11" db="EMBL/GenBank/DDBJ databases">
        <title>De novo transcriptome assembly of four potential Pierce s Disease insect vectors from Arizona vineyards.</title>
        <authorList>
            <person name="Tassone E.E."/>
        </authorList>
    </citation>
    <scope>NUCLEOTIDE SEQUENCE</scope>
</reference>
<evidence type="ECO:0000256" key="1">
    <source>
        <dbReference type="SAM" id="SignalP"/>
    </source>
</evidence>
<accession>A0A1B6KL02</accession>
<dbReference type="AlphaFoldDB" id="A0A1B6KL02"/>
<protein>
    <submittedName>
        <fullName evidence="2">Uncharacterized protein</fullName>
    </submittedName>
</protein>
<evidence type="ECO:0000313" key="2">
    <source>
        <dbReference type="EMBL" id="JAT12142.1"/>
    </source>
</evidence>
<proteinExistence type="predicted"/>
<organism evidence="2">
    <name type="scientific">Graphocephala atropunctata</name>
    <dbReference type="NCBI Taxonomy" id="36148"/>
    <lineage>
        <taxon>Eukaryota</taxon>
        <taxon>Metazoa</taxon>
        <taxon>Ecdysozoa</taxon>
        <taxon>Arthropoda</taxon>
        <taxon>Hexapoda</taxon>
        <taxon>Insecta</taxon>
        <taxon>Pterygota</taxon>
        <taxon>Neoptera</taxon>
        <taxon>Paraneoptera</taxon>
        <taxon>Hemiptera</taxon>
        <taxon>Auchenorrhyncha</taxon>
        <taxon>Membracoidea</taxon>
        <taxon>Cicadellidae</taxon>
        <taxon>Cicadellinae</taxon>
        <taxon>Cicadellini</taxon>
        <taxon>Graphocephala</taxon>
    </lineage>
</organism>
<keyword evidence="1" id="KW-0732">Signal</keyword>
<dbReference type="EMBL" id="GEBQ01013501">
    <property type="protein sequence ID" value="JAT26476.1"/>
    <property type="molecule type" value="Transcribed_RNA"/>
</dbReference>
<name>A0A1B6KL02_9HEMI</name>